<dbReference type="InterPro" id="IPR017853">
    <property type="entry name" value="GH"/>
</dbReference>
<evidence type="ECO:0000313" key="12">
    <source>
        <dbReference type="Proteomes" id="UP001060164"/>
    </source>
</evidence>
<evidence type="ECO:0000256" key="4">
    <source>
        <dbReference type="ARBA" id="ARBA00020295"/>
    </source>
</evidence>
<evidence type="ECO:0000313" key="11">
    <source>
        <dbReference type="EMBL" id="UWP58935.1"/>
    </source>
</evidence>
<comment type="similarity">
    <text evidence="2 10">Belongs to the disproportionating enzyme family.</text>
</comment>
<dbReference type="Pfam" id="PF02446">
    <property type="entry name" value="Glyco_hydro_77"/>
    <property type="match status" value="1"/>
</dbReference>
<evidence type="ECO:0000256" key="8">
    <source>
        <dbReference type="ARBA" id="ARBA00031423"/>
    </source>
</evidence>
<accession>A0ABY5VEI9</accession>
<evidence type="ECO:0000256" key="2">
    <source>
        <dbReference type="ARBA" id="ARBA00005684"/>
    </source>
</evidence>
<sequence>MRSSGILLPVASLPSKYGIGSFSKEAYEFVDQLDRAGQKIWQILPLGPTGYGDSPYQSFSTYAGNPYFINLETLIEEGLLTEAECDAFTYGTHPAYIDYDKVFDARNVLLRKAYERFVPDDDFGEFTRSNGYWLEDYALYMAIKDSREGRSWTEWEEELRDRQPSAVQAIREELASEIQYYRFKQYKFYTQWDKLKRYANDKGIQIIGDMPIYVAFDSSDAWANPLLFQFDEHNQPVAVAGCPPDYFAPKGQLWGNPLYSWEYHRETGYSWWVQRMQHSLRLYDVVRVDHFRGFDEYYSVPFGNETAEFGHWEKGPGLELFHALKEKVDNLSVIAEDLGFLTDSVLQLVKDTGYPGMKVLEFAFDDGADCLYLPHNFVQNSIVYTGTHDNDTLVGWIESMGEHTRNYTKAYLDLEEDDMEKMVWALIRLALGSVAERAVIPMQDYLCLGTEARINVPSTLGNNWKWRLQKGQFTDELADRIRGISAVYGRL</sequence>
<evidence type="ECO:0000256" key="3">
    <source>
        <dbReference type="ARBA" id="ARBA00012560"/>
    </source>
</evidence>
<evidence type="ECO:0000256" key="7">
    <source>
        <dbReference type="ARBA" id="ARBA00023277"/>
    </source>
</evidence>
<dbReference type="EMBL" id="CP102290">
    <property type="protein sequence ID" value="UWP58935.1"/>
    <property type="molecule type" value="Genomic_DNA"/>
</dbReference>
<gene>
    <name evidence="11" type="primary">malQ</name>
    <name evidence="11" type="ORF">NQ502_16410</name>
</gene>
<evidence type="ECO:0000256" key="5">
    <source>
        <dbReference type="ARBA" id="ARBA00022676"/>
    </source>
</evidence>
<protein>
    <recommendedName>
        <fullName evidence="4 10">4-alpha-glucanotransferase</fullName>
        <ecNumber evidence="3 10">2.4.1.25</ecNumber>
    </recommendedName>
    <alternativeName>
        <fullName evidence="8 10">Amylomaltase</fullName>
    </alternativeName>
    <alternativeName>
        <fullName evidence="9 10">Disproportionating enzyme</fullName>
    </alternativeName>
</protein>
<dbReference type="PANTHER" id="PTHR32438">
    <property type="entry name" value="4-ALPHA-GLUCANOTRANSFERASE DPE1, CHLOROPLASTIC/AMYLOPLASTIC"/>
    <property type="match status" value="1"/>
</dbReference>
<organism evidence="11 12">
    <name type="scientific">Ruminococcus gauvreauii</name>
    <dbReference type="NCBI Taxonomy" id="438033"/>
    <lineage>
        <taxon>Bacteria</taxon>
        <taxon>Bacillati</taxon>
        <taxon>Bacillota</taxon>
        <taxon>Clostridia</taxon>
        <taxon>Eubacteriales</taxon>
        <taxon>Oscillospiraceae</taxon>
        <taxon>Ruminococcus</taxon>
    </lineage>
</organism>
<keyword evidence="6 10" id="KW-0808">Transferase</keyword>
<reference evidence="11" key="1">
    <citation type="journal article" date="2022" name="Cell">
        <title>Design, construction, and in vivo augmentation of a complex gut microbiome.</title>
        <authorList>
            <person name="Cheng A.G."/>
            <person name="Ho P.Y."/>
            <person name="Aranda-Diaz A."/>
            <person name="Jain S."/>
            <person name="Yu F.B."/>
            <person name="Meng X."/>
            <person name="Wang M."/>
            <person name="Iakiviak M."/>
            <person name="Nagashima K."/>
            <person name="Zhao A."/>
            <person name="Murugkar P."/>
            <person name="Patil A."/>
            <person name="Atabakhsh K."/>
            <person name="Weakley A."/>
            <person name="Yan J."/>
            <person name="Brumbaugh A.R."/>
            <person name="Higginbottom S."/>
            <person name="Dimas A."/>
            <person name="Shiver A.L."/>
            <person name="Deutschbauer A."/>
            <person name="Neff N."/>
            <person name="Sonnenburg J.L."/>
            <person name="Huang K.C."/>
            <person name="Fischbach M.A."/>
        </authorList>
    </citation>
    <scope>NUCLEOTIDE SEQUENCE</scope>
    <source>
        <strain evidence="11">DSM 19829</strain>
    </source>
</reference>
<evidence type="ECO:0000256" key="1">
    <source>
        <dbReference type="ARBA" id="ARBA00000439"/>
    </source>
</evidence>
<dbReference type="PANTHER" id="PTHR32438:SF5">
    <property type="entry name" value="4-ALPHA-GLUCANOTRANSFERASE DPE1, CHLOROPLASTIC_AMYLOPLASTIC"/>
    <property type="match status" value="1"/>
</dbReference>
<keyword evidence="7 10" id="KW-0119">Carbohydrate metabolism</keyword>
<dbReference type="EC" id="2.4.1.25" evidence="3 10"/>
<keyword evidence="5 10" id="KW-0328">Glycosyltransferase</keyword>
<dbReference type="NCBIfam" id="NF011080">
    <property type="entry name" value="PRK14508.1-3"/>
    <property type="match status" value="1"/>
</dbReference>
<dbReference type="GO" id="GO:0004134">
    <property type="term" value="F:4-alpha-glucanotransferase activity"/>
    <property type="evidence" value="ECO:0007669"/>
    <property type="project" value="UniProtKB-EC"/>
</dbReference>
<evidence type="ECO:0000256" key="10">
    <source>
        <dbReference type="RuleBase" id="RU361207"/>
    </source>
</evidence>
<evidence type="ECO:0000256" key="6">
    <source>
        <dbReference type="ARBA" id="ARBA00022679"/>
    </source>
</evidence>
<evidence type="ECO:0000256" key="9">
    <source>
        <dbReference type="ARBA" id="ARBA00031501"/>
    </source>
</evidence>
<dbReference type="RefSeq" id="WP_028527315.1">
    <property type="nucleotide sequence ID" value="NZ_CABLBR010000001.1"/>
</dbReference>
<keyword evidence="12" id="KW-1185">Reference proteome</keyword>
<comment type="catalytic activity">
    <reaction evidence="1 10">
        <text>Transfers a segment of a (1-&gt;4)-alpha-D-glucan to a new position in an acceptor, which may be glucose or a (1-&gt;4)-alpha-D-glucan.</text>
        <dbReference type="EC" id="2.4.1.25"/>
    </reaction>
</comment>
<dbReference type="NCBIfam" id="TIGR00217">
    <property type="entry name" value="malQ"/>
    <property type="match status" value="1"/>
</dbReference>
<name>A0ABY5VEI9_9FIRM</name>
<dbReference type="InterPro" id="IPR003385">
    <property type="entry name" value="Glyco_hydro_77"/>
</dbReference>
<proteinExistence type="inferred from homology"/>
<dbReference type="Gene3D" id="3.20.20.80">
    <property type="entry name" value="Glycosidases"/>
    <property type="match status" value="1"/>
</dbReference>
<dbReference type="Proteomes" id="UP001060164">
    <property type="component" value="Chromosome"/>
</dbReference>
<dbReference type="SUPFAM" id="SSF51445">
    <property type="entry name" value="(Trans)glycosidases"/>
    <property type="match status" value="1"/>
</dbReference>